<dbReference type="GO" id="GO:0008080">
    <property type="term" value="F:N-acetyltransferase activity"/>
    <property type="evidence" value="ECO:0007669"/>
    <property type="project" value="TreeGrafter"/>
</dbReference>
<dbReference type="PANTHER" id="PTHR28037">
    <property type="entry name" value="ALCOHOL O-ACETYLTRANSFERASE 1-RELATED"/>
    <property type="match status" value="1"/>
</dbReference>
<feature type="compositionally biased region" description="Low complexity" evidence="1">
    <location>
        <begin position="428"/>
        <end position="441"/>
    </location>
</feature>
<feature type="region of interest" description="Disordered" evidence="1">
    <location>
        <begin position="1"/>
        <end position="35"/>
    </location>
</feature>
<dbReference type="InterPro" id="IPR023213">
    <property type="entry name" value="CAT-like_dom_sf"/>
</dbReference>
<proteinExistence type="predicted"/>
<dbReference type="EMBL" id="KQ030600">
    <property type="protein sequence ID" value="KJZ70903.1"/>
    <property type="molecule type" value="Genomic_DNA"/>
</dbReference>
<organism evidence="2 3">
    <name type="scientific">Hirsutella minnesotensis 3608</name>
    <dbReference type="NCBI Taxonomy" id="1043627"/>
    <lineage>
        <taxon>Eukaryota</taxon>
        <taxon>Fungi</taxon>
        <taxon>Dikarya</taxon>
        <taxon>Ascomycota</taxon>
        <taxon>Pezizomycotina</taxon>
        <taxon>Sordariomycetes</taxon>
        <taxon>Hypocreomycetidae</taxon>
        <taxon>Hypocreales</taxon>
        <taxon>Ophiocordycipitaceae</taxon>
        <taxon>Hirsutella</taxon>
    </lineage>
</organism>
<feature type="region of interest" description="Disordered" evidence="1">
    <location>
        <begin position="428"/>
        <end position="453"/>
    </location>
</feature>
<dbReference type="AlphaFoldDB" id="A0A0F7ZS81"/>
<name>A0A0F7ZS81_9HYPO</name>
<evidence type="ECO:0000313" key="2">
    <source>
        <dbReference type="EMBL" id="KJZ70903.1"/>
    </source>
</evidence>
<dbReference type="InterPro" id="IPR052058">
    <property type="entry name" value="Alcohol_O-acetyltransferase"/>
</dbReference>
<protein>
    <submittedName>
        <fullName evidence="2">Uncharacterized protein</fullName>
    </submittedName>
</protein>
<accession>A0A0F7ZS81</accession>
<dbReference type="OrthoDB" id="2150604at2759"/>
<feature type="compositionally biased region" description="Low complexity" evidence="1">
    <location>
        <begin position="251"/>
        <end position="274"/>
    </location>
</feature>
<feature type="region of interest" description="Disordered" evidence="1">
    <location>
        <begin position="251"/>
        <end position="283"/>
    </location>
</feature>
<evidence type="ECO:0000256" key="1">
    <source>
        <dbReference type="SAM" id="MobiDB-lite"/>
    </source>
</evidence>
<dbReference type="Proteomes" id="UP000054481">
    <property type="component" value="Unassembled WGS sequence"/>
</dbReference>
<gene>
    <name evidence="2" type="ORF">HIM_09696</name>
</gene>
<dbReference type="Gene3D" id="3.30.559.10">
    <property type="entry name" value="Chloramphenicol acetyltransferase-like domain"/>
    <property type="match status" value="1"/>
</dbReference>
<dbReference type="SUPFAM" id="SSF52777">
    <property type="entry name" value="CoA-dependent acyltransferases"/>
    <property type="match status" value="1"/>
</dbReference>
<reference evidence="2 3" key="1">
    <citation type="journal article" date="2014" name="Genome Biol. Evol.">
        <title>Comparative genomics and transcriptomics analyses reveal divergent lifestyle features of nematode endoparasitic fungus Hirsutella minnesotensis.</title>
        <authorList>
            <person name="Lai Y."/>
            <person name="Liu K."/>
            <person name="Zhang X."/>
            <person name="Zhang X."/>
            <person name="Li K."/>
            <person name="Wang N."/>
            <person name="Shu C."/>
            <person name="Wu Y."/>
            <person name="Wang C."/>
            <person name="Bushley K.E."/>
            <person name="Xiang M."/>
            <person name="Liu X."/>
        </authorList>
    </citation>
    <scope>NUCLEOTIDE SEQUENCE [LARGE SCALE GENOMIC DNA]</scope>
    <source>
        <strain evidence="2 3">3608</strain>
    </source>
</reference>
<sequence>MSRRSVFRPGAVRMKQPPARRDPVSAMGVHRRSPTRILAISPSRTARQSLSTSTLPLPSQWTLPQAQSRWPCAASPTSSHPSRENYSSTRHHLGIYRCVVVTCRYRLLSSPRLSPPTLDAFAAAVACVVAAQPMLRVGILDQHTSHAARFSHVPRVDLRRHLSWDRLPAGPGYEARLAERQAWHHDQLWTDIETRPPWRVQVLRPGSDSCSGSGPDSAPFYDVLFAFHHALMDGSAGKAFHQHLLAALNLSPSSPSSSSPSSSSPSSSPPSSSSDPYLLSFPDPPTLPEAQEDVIPFTNSIPFLVSTVLRDLGPAILRPWLMGLRMTRLGVLGPSASPSSFDTPFAASTPISLRPYLSAAADPALRPLLRNLVTGYTCHFSALQAAALCAAAAPTLAQNSDDDAALDALIWETARRVRRDLAARLATLPADDSSPSRASSSQTAPWSPARRSA</sequence>
<keyword evidence="3" id="KW-1185">Reference proteome</keyword>
<evidence type="ECO:0000313" key="3">
    <source>
        <dbReference type="Proteomes" id="UP000054481"/>
    </source>
</evidence>
<dbReference type="PANTHER" id="PTHR28037:SF1">
    <property type="entry name" value="ALCOHOL O-ACETYLTRANSFERASE 1-RELATED"/>
    <property type="match status" value="1"/>
</dbReference>